<evidence type="ECO:0000259" key="5">
    <source>
        <dbReference type="PROSITE" id="PS51007"/>
    </source>
</evidence>
<keyword evidence="3 4" id="KW-0408">Iron</keyword>
<dbReference type="Gene3D" id="1.10.760.10">
    <property type="entry name" value="Cytochrome c-like domain"/>
    <property type="match status" value="1"/>
</dbReference>
<name>A0A225DYZ4_9BACT</name>
<dbReference type="PANTHER" id="PTHR35889">
    <property type="entry name" value="CYCLOINULO-OLIGOSACCHARIDE FRUCTANOTRANSFERASE-RELATED"/>
    <property type="match status" value="1"/>
</dbReference>
<dbReference type="PROSITE" id="PS51007">
    <property type="entry name" value="CYTC"/>
    <property type="match status" value="1"/>
</dbReference>
<dbReference type="InterPro" id="IPR009056">
    <property type="entry name" value="Cyt_c-like_dom"/>
</dbReference>
<dbReference type="InterPro" id="IPR011429">
    <property type="entry name" value="Cyt_c_Planctomycete-type"/>
</dbReference>
<dbReference type="GO" id="GO:0009055">
    <property type="term" value="F:electron transfer activity"/>
    <property type="evidence" value="ECO:0007669"/>
    <property type="project" value="InterPro"/>
</dbReference>
<keyword evidence="2 4" id="KW-0479">Metal-binding</keyword>
<evidence type="ECO:0000256" key="2">
    <source>
        <dbReference type="ARBA" id="ARBA00022723"/>
    </source>
</evidence>
<protein>
    <recommendedName>
        <fullName evidence="5">Cytochrome c domain-containing protein</fullName>
    </recommendedName>
</protein>
<evidence type="ECO:0000313" key="6">
    <source>
        <dbReference type="EMBL" id="OWK42966.1"/>
    </source>
</evidence>
<dbReference type="GO" id="GO:0020037">
    <property type="term" value="F:heme binding"/>
    <property type="evidence" value="ECO:0007669"/>
    <property type="project" value="InterPro"/>
</dbReference>
<keyword evidence="7" id="KW-1185">Reference proteome</keyword>
<dbReference type="SUPFAM" id="SSF46626">
    <property type="entry name" value="Cytochrome c"/>
    <property type="match status" value="1"/>
</dbReference>
<dbReference type="PANTHER" id="PTHR35889:SF3">
    <property type="entry name" value="F-BOX DOMAIN-CONTAINING PROTEIN"/>
    <property type="match status" value="1"/>
</dbReference>
<dbReference type="AlphaFoldDB" id="A0A225DYZ4"/>
<evidence type="ECO:0000313" key="7">
    <source>
        <dbReference type="Proteomes" id="UP000214646"/>
    </source>
</evidence>
<dbReference type="GO" id="GO:0046872">
    <property type="term" value="F:metal ion binding"/>
    <property type="evidence" value="ECO:0007669"/>
    <property type="project" value="UniProtKB-KW"/>
</dbReference>
<evidence type="ECO:0000256" key="4">
    <source>
        <dbReference type="PROSITE-ProRule" id="PRU00433"/>
    </source>
</evidence>
<dbReference type="Pfam" id="PF07635">
    <property type="entry name" value="PSCyt1"/>
    <property type="match status" value="1"/>
</dbReference>
<reference evidence="7" key="1">
    <citation type="submission" date="2017-06" db="EMBL/GenBank/DDBJ databases">
        <title>Genome analysis of Fimbriiglobus ruber SP5, the first member of the order Planctomycetales with confirmed chitinolytic capability.</title>
        <authorList>
            <person name="Ravin N.V."/>
            <person name="Rakitin A.L."/>
            <person name="Ivanova A.A."/>
            <person name="Beletsky A.V."/>
            <person name="Kulichevskaya I.S."/>
            <person name="Mardanov A.V."/>
            <person name="Dedysh S.N."/>
        </authorList>
    </citation>
    <scope>NUCLEOTIDE SEQUENCE [LARGE SCALE GENOMIC DNA]</scope>
    <source>
        <strain evidence="7">SP5</strain>
    </source>
</reference>
<sequence>MLVVSLSSTGRADDGADFFEKKVRPVLAEHCYSCHSTATKKAKGGLQLDTPKVLLKGGDSGPVLAANDETSLLLQVVAHDPDVPAMPPKGKLPDAAVADLRRWVKMGAPLPAATTQLADGTAARQFWSF</sequence>
<proteinExistence type="predicted"/>
<gene>
    <name evidence="6" type="ORF">FRUB_02565</name>
</gene>
<organism evidence="6 7">
    <name type="scientific">Fimbriiglobus ruber</name>
    <dbReference type="NCBI Taxonomy" id="1908690"/>
    <lineage>
        <taxon>Bacteria</taxon>
        <taxon>Pseudomonadati</taxon>
        <taxon>Planctomycetota</taxon>
        <taxon>Planctomycetia</taxon>
        <taxon>Gemmatales</taxon>
        <taxon>Gemmataceae</taxon>
        <taxon>Fimbriiglobus</taxon>
    </lineage>
</organism>
<accession>A0A225DYZ4</accession>
<feature type="domain" description="Cytochrome c" evidence="5">
    <location>
        <begin position="10"/>
        <end position="108"/>
    </location>
</feature>
<dbReference type="Proteomes" id="UP000214646">
    <property type="component" value="Unassembled WGS sequence"/>
</dbReference>
<dbReference type="InterPro" id="IPR036909">
    <property type="entry name" value="Cyt_c-like_dom_sf"/>
</dbReference>
<evidence type="ECO:0000256" key="3">
    <source>
        <dbReference type="ARBA" id="ARBA00023004"/>
    </source>
</evidence>
<keyword evidence="1 4" id="KW-0349">Heme</keyword>
<comment type="caution">
    <text evidence="6">The sequence shown here is derived from an EMBL/GenBank/DDBJ whole genome shotgun (WGS) entry which is preliminary data.</text>
</comment>
<evidence type="ECO:0000256" key="1">
    <source>
        <dbReference type="ARBA" id="ARBA00022617"/>
    </source>
</evidence>
<dbReference type="EMBL" id="NIDE01000004">
    <property type="protein sequence ID" value="OWK42966.1"/>
    <property type="molecule type" value="Genomic_DNA"/>
</dbReference>